<dbReference type="Gene3D" id="3.40.50.2000">
    <property type="entry name" value="Glycogen Phosphorylase B"/>
    <property type="match status" value="5"/>
</dbReference>
<evidence type="ECO:0000313" key="7">
    <source>
        <dbReference type="Proteomes" id="UP001206925"/>
    </source>
</evidence>
<dbReference type="GO" id="GO:0080043">
    <property type="term" value="F:quercetin 3-O-glucosyltransferase activity"/>
    <property type="evidence" value="ECO:0007669"/>
    <property type="project" value="TreeGrafter"/>
</dbReference>
<proteinExistence type="inferred from homology"/>
<keyword evidence="2 4" id="KW-0808">Transferase</keyword>
<protein>
    <recommendedName>
        <fullName evidence="5">Glycosyltransferase</fullName>
        <ecNumber evidence="5">2.4.1.-</ecNumber>
    </recommendedName>
</protein>
<comment type="similarity">
    <text evidence="1 4">Belongs to the UDP-glycosyltransferase family.</text>
</comment>
<name>A0AAD5C3S2_AMBAR</name>
<dbReference type="AlphaFoldDB" id="A0AAD5C3S2"/>
<gene>
    <name evidence="6" type="ORF">M8C21_005037</name>
</gene>
<organism evidence="6 7">
    <name type="scientific">Ambrosia artemisiifolia</name>
    <name type="common">Common ragweed</name>
    <dbReference type="NCBI Taxonomy" id="4212"/>
    <lineage>
        <taxon>Eukaryota</taxon>
        <taxon>Viridiplantae</taxon>
        <taxon>Streptophyta</taxon>
        <taxon>Embryophyta</taxon>
        <taxon>Tracheophyta</taxon>
        <taxon>Spermatophyta</taxon>
        <taxon>Magnoliopsida</taxon>
        <taxon>eudicotyledons</taxon>
        <taxon>Gunneridae</taxon>
        <taxon>Pentapetalae</taxon>
        <taxon>asterids</taxon>
        <taxon>campanulids</taxon>
        <taxon>Asterales</taxon>
        <taxon>Asteraceae</taxon>
        <taxon>Asteroideae</taxon>
        <taxon>Heliantheae alliance</taxon>
        <taxon>Heliantheae</taxon>
        <taxon>Ambrosia</taxon>
    </lineage>
</organism>
<dbReference type="PANTHER" id="PTHR11926">
    <property type="entry name" value="GLUCOSYL/GLUCURONOSYL TRANSFERASES"/>
    <property type="match status" value="1"/>
</dbReference>
<dbReference type="GO" id="GO:0080044">
    <property type="term" value="F:quercetin 7-O-glucosyltransferase activity"/>
    <property type="evidence" value="ECO:0007669"/>
    <property type="project" value="TreeGrafter"/>
</dbReference>
<evidence type="ECO:0000256" key="4">
    <source>
        <dbReference type="RuleBase" id="RU003718"/>
    </source>
</evidence>
<dbReference type="InterPro" id="IPR035595">
    <property type="entry name" value="UDP_glycos_trans_CS"/>
</dbReference>
<dbReference type="SUPFAM" id="SSF53756">
    <property type="entry name" value="UDP-Glycosyltransferase/glycogen phosphorylase"/>
    <property type="match status" value="2"/>
</dbReference>
<evidence type="ECO:0000256" key="3">
    <source>
        <dbReference type="ARBA" id="ARBA00053747"/>
    </source>
</evidence>
<evidence type="ECO:0000256" key="1">
    <source>
        <dbReference type="ARBA" id="ARBA00009995"/>
    </source>
</evidence>
<dbReference type="CDD" id="cd03784">
    <property type="entry name" value="GT1_Gtf-like"/>
    <property type="match status" value="1"/>
</dbReference>
<dbReference type="Proteomes" id="UP001206925">
    <property type="component" value="Unassembled WGS sequence"/>
</dbReference>
<dbReference type="Pfam" id="PF00201">
    <property type="entry name" value="UDPGT"/>
    <property type="match status" value="1"/>
</dbReference>
<keyword evidence="7" id="KW-1185">Reference proteome</keyword>
<dbReference type="InterPro" id="IPR002213">
    <property type="entry name" value="UDP_glucos_trans"/>
</dbReference>
<dbReference type="PROSITE" id="PS00375">
    <property type="entry name" value="UDPGT"/>
    <property type="match status" value="1"/>
</dbReference>
<dbReference type="EC" id="2.4.1.-" evidence="5"/>
<evidence type="ECO:0000256" key="5">
    <source>
        <dbReference type="RuleBase" id="RU362057"/>
    </source>
</evidence>
<reference evidence="6" key="1">
    <citation type="submission" date="2022-06" db="EMBL/GenBank/DDBJ databases">
        <title>Uncovering the hologenomic basis of an extraordinary plant invasion.</title>
        <authorList>
            <person name="Bieker V.C."/>
            <person name="Martin M.D."/>
            <person name="Gilbert T."/>
            <person name="Hodgins K."/>
            <person name="Battlay P."/>
            <person name="Petersen B."/>
            <person name="Wilson J."/>
        </authorList>
    </citation>
    <scope>NUCLEOTIDE SEQUENCE</scope>
    <source>
        <strain evidence="6">AA19_3_7</strain>
        <tissue evidence="6">Leaf</tissue>
    </source>
</reference>
<sequence length="591" mass="66030">MIPDAYFNFAVDIAIEASVPVFCFETVSPCCLWTSYLNLPTLIEAGVVPFKVYYFTRPDISTEITEHEEQPLEQNDEVAAKEITEPEAPKVSRQVANTVSSASSSLHTVGLWWKATVNTVVVESKDEDDCYKCSEVVVEFRGGAAAAVEWWWNGGSDVILGVVVDDCGGAGNDLDQLITSIPGTEHIIRRRDLASFCRSDDLSSLSVELIVKEAHTVPQAQGLILNTFEELDSVVLPHIRKHCPNIYTIGPLHTLHKTRLMANTTPPLQETTFSNSVWKEDVTCLSWLDKHDPKTVIYISIGSLAIMTIEQLVEIWYGVVNSGKPFLWVRRPGSIIDGYDESQVPAELLVRTQEIGCIVEWAPQEDVLAHPAIGGFFTHSGWNSTMESIVQGLPMVCWPYFADQLVNSPMHSLHKTILMANTKLSSQATAFSNSVWKEDKSCMSWLDKHDPKTVIYVSIGSLAIMTVEELLEIWYDVVNSGHPFLWVRRPGSITSAYDQSRVPTELLERTKEIGRFVGEVWKIGVDLKDTCDRFKIEKALRDIMEPKHNIFTQSVNTWANVAKESISKRGSSSVQLGRLIEDILAMSSTHP</sequence>
<accession>A0AAD5C3S2</accession>
<dbReference type="FunFam" id="3.40.50.2000:FF:000056">
    <property type="entry name" value="Glycosyltransferase"/>
    <property type="match status" value="1"/>
</dbReference>
<keyword evidence="4" id="KW-0328">Glycosyltransferase</keyword>
<comment type="caution">
    <text evidence="6">The sequence shown here is derived from an EMBL/GenBank/DDBJ whole genome shotgun (WGS) entry which is preliminary data.</text>
</comment>
<evidence type="ECO:0000256" key="2">
    <source>
        <dbReference type="ARBA" id="ARBA00022679"/>
    </source>
</evidence>
<evidence type="ECO:0000313" key="6">
    <source>
        <dbReference type="EMBL" id="KAI7733549.1"/>
    </source>
</evidence>
<comment type="function">
    <text evidence="3">May glycosylate diterpenes or flavonols in leaves.</text>
</comment>
<dbReference type="PANTHER" id="PTHR11926:SF1392">
    <property type="entry name" value="GLYCOSYLTRANSFERASE"/>
    <property type="match status" value="1"/>
</dbReference>
<dbReference type="EMBL" id="JAMZMK010009947">
    <property type="protein sequence ID" value="KAI7733549.1"/>
    <property type="molecule type" value="Genomic_DNA"/>
</dbReference>